<accession>A0A2K3LK21</accession>
<reference evidence="1 2" key="2">
    <citation type="journal article" date="2017" name="Front. Plant Sci.">
        <title>Gene Classification and Mining of Molecular Markers Useful in Red Clover (Trifolium pratense) Breeding.</title>
        <authorList>
            <person name="Istvanek J."/>
            <person name="Dluhosova J."/>
            <person name="Dluhos P."/>
            <person name="Patkova L."/>
            <person name="Nedelnik J."/>
            <person name="Repkova J."/>
        </authorList>
    </citation>
    <scope>NUCLEOTIDE SEQUENCE [LARGE SCALE GENOMIC DNA]</scope>
    <source>
        <strain evidence="2">cv. Tatra</strain>
        <tissue evidence="1">Young leaves</tissue>
    </source>
</reference>
<proteinExistence type="predicted"/>
<name>A0A2K3LK21_TRIPR</name>
<evidence type="ECO:0000313" key="1">
    <source>
        <dbReference type="EMBL" id="PNX78894.1"/>
    </source>
</evidence>
<protein>
    <submittedName>
        <fullName evidence="1">Uncharacterized protein</fullName>
    </submittedName>
</protein>
<sequence length="60" mass="6704">MTSDVGLQVGFMKPNLHMEIGNKCLQVRPSIGHHLLRGFQPNTTVHGVFLSPSFELLYLP</sequence>
<organism evidence="1 2">
    <name type="scientific">Trifolium pratense</name>
    <name type="common">Red clover</name>
    <dbReference type="NCBI Taxonomy" id="57577"/>
    <lineage>
        <taxon>Eukaryota</taxon>
        <taxon>Viridiplantae</taxon>
        <taxon>Streptophyta</taxon>
        <taxon>Embryophyta</taxon>
        <taxon>Tracheophyta</taxon>
        <taxon>Spermatophyta</taxon>
        <taxon>Magnoliopsida</taxon>
        <taxon>eudicotyledons</taxon>
        <taxon>Gunneridae</taxon>
        <taxon>Pentapetalae</taxon>
        <taxon>rosids</taxon>
        <taxon>fabids</taxon>
        <taxon>Fabales</taxon>
        <taxon>Fabaceae</taxon>
        <taxon>Papilionoideae</taxon>
        <taxon>50 kb inversion clade</taxon>
        <taxon>NPAAA clade</taxon>
        <taxon>Hologalegina</taxon>
        <taxon>IRL clade</taxon>
        <taxon>Trifolieae</taxon>
        <taxon>Trifolium</taxon>
    </lineage>
</organism>
<comment type="caution">
    <text evidence="1">The sequence shown here is derived from an EMBL/GenBank/DDBJ whole genome shotgun (WGS) entry which is preliminary data.</text>
</comment>
<dbReference type="Proteomes" id="UP000236291">
    <property type="component" value="Unassembled WGS sequence"/>
</dbReference>
<dbReference type="AlphaFoldDB" id="A0A2K3LK21"/>
<dbReference type="EMBL" id="ASHM01034943">
    <property type="protein sequence ID" value="PNX78894.1"/>
    <property type="molecule type" value="Genomic_DNA"/>
</dbReference>
<evidence type="ECO:0000313" key="2">
    <source>
        <dbReference type="Proteomes" id="UP000236291"/>
    </source>
</evidence>
<gene>
    <name evidence="1" type="ORF">L195_g034876</name>
</gene>
<reference evidence="1 2" key="1">
    <citation type="journal article" date="2014" name="Am. J. Bot.">
        <title>Genome assembly and annotation for red clover (Trifolium pratense; Fabaceae).</title>
        <authorList>
            <person name="Istvanek J."/>
            <person name="Jaros M."/>
            <person name="Krenek A."/>
            <person name="Repkova J."/>
        </authorList>
    </citation>
    <scope>NUCLEOTIDE SEQUENCE [LARGE SCALE GENOMIC DNA]</scope>
    <source>
        <strain evidence="2">cv. Tatra</strain>
        <tissue evidence="1">Young leaves</tissue>
    </source>
</reference>